<gene>
    <name evidence="4" type="ORF">F3Y22_tig00110010pilonHSYRG00005</name>
</gene>
<accession>A0A6A3BUB0</accession>
<evidence type="ECO:0000313" key="5">
    <source>
        <dbReference type="Proteomes" id="UP000436088"/>
    </source>
</evidence>
<dbReference type="PANTHER" id="PTHR33116">
    <property type="entry name" value="REVERSE TRANSCRIPTASE ZINC-BINDING DOMAIN-CONTAINING PROTEIN-RELATED-RELATED"/>
    <property type="match status" value="1"/>
</dbReference>
<keyword evidence="2" id="KW-0472">Membrane</keyword>
<dbReference type="InterPro" id="IPR000504">
    <property type="entry name" value="RRM_dom"/>
</dbReference>
<feature type="transmembrane region" description="Helical" evidence="2">
    <location>
        <begin position="684"/>
        <end position="704"/>
    </location>
</feature>
<keyword evidence="2" id="KW-0812">Transmembrane</keyword>
<evidence type="ECO:0000313" key="4">
    <source>
        <dbReference type="EMBL" id="KAE8718592.1"/>
    </source>
</evidence>
<keyword evidence="2" id="KW-1133">Transmembrane helix</keyword>
<comment type="caution">
    <text evidence="4">The sequence shown here is derived from an EMBL/GenBank/DDBJ whole genome shotgun (WGS) entry which is preliminary data.</text>
</comment>
<dbReference type="SUPFAM" id="SSF54928">
    <property type="entry name" value="RNA-binding domain, RBD"/>
    <property type="match status" value="1"/>
</dbReference>
<keyword evidence="5" id="KW-1185">Reference proteome</keyword>
<dbReference type="InterPro" id="IPR012677">
    <property type="entry name" value="Nucleotide-bd_a/b_plait_sf"/>
</dbReference>
<dbReference type="SMART" id="SM00360">
    <property type="entry name" value="RRM"/>
    <property type="match status" value="1"/>
</dbReference>
<evidence type="ECO:0000256" key="2">
    <source>
        <dbReference type="SAM" id="Phobius"/>
    </source>
</evidence>
<dbReference type="Pfam" id="PF00076">
    <property type="entry name" value="RRM_1"/>
    <property type="match status" value="1"/>
</dbReference>
<dbReference type="AlphaFoldDB" id="A0A6A3BUB0"/>
<reference evidence="4" key="1">
    <citation type="submission" date="2019-09" db="EMBL/GenBank/DDBJ databases">
        <title>Draft genome information of white flower Hibiscus syriacus.</title>
        <authorList>
            <person name="Kim Y.-M."/>
        </authorList>
    </citation>
    <scope>NUCLEOTIDE SEQUENCE [LARGE SCALE GENOMIC DNA]</scope>
    <source>
        <strain evidence="4">YM2019G1</strain>
    </source>
</reference>
<dbReference type="GO" id="GO:0003723">
    <property type="term" value="F:RNA binding"/>
    <property type="evidence" value="ECO:0007669"/>
    <property type="project" value="UniProtKB-UniRule"/>
</dbReference>
<feature type="transmembrane region" description="Helical" evidence="2">
    <location>
        <begin position="477"/>
        <end position="494"/>
    </location>
</feature>
<feature type="domain" description="RRM" evidence="3">
    <location>
        <begin position="10"/>
        <end position="98"/>
    </location>
</feature>
<dbReference type="InterPro" id="IPR035979">
    <property type="entry name" value="RBD_domain_sf"/>
</dbReference>
<organism evidence="4 5">
    <name type="scientific">Hibiscus syriacus</name>
    <name type="common">Rose of Sharon</name>
    <dbReference type="NCBI Taxonomy" id="106335"/>
    <lineage>
        <taxon>Eukaryota</taxon>
        <taxon>Viridiplantae</taxon>
        <taxon>Streptophyta</taxon>
        <taxon>Embryophyta</taxon>
        <taxon>Tracheophyta</taxon>
        <taxon>Spermatophyta</taxon>
        <taxon>Magnoliopsida</taxon>
        <taxon>eudicotyledons</taxon>
        <taxon>Gunneridae</taxon>
        <taxon>Pentapetalae</taxon>
        <taxon>rosids</taxon>
        <taxon>malvids</taxon>
        <taxon>Malvales</taxon>
        <taxon>Malvaceae</taxon>
        <taxon>Malvoideae</taxon>
        <taxon>Hibiscus</taxon>
    </lineage>
</organism>
<sequence>MDSERVCNCYFVFVNNVSKRIHPSALKEAFQVYGVVIDVYIAYRSVKRQSSGSTFAFVRFGRLSEANTAVRREDSRVIDGFKIRVFHDKMSEVKFKRPEAGSLFKKVWKPSFRDSRSFKDVLGGFKEEDGKLIANVDYFQTSNRNRSDNLVHVYLAEDRVSCSSSLIGVSSRIIRIPKSELSWRQCCLAGIKMIDRFAGQIETNGSVFGSMSWNFWKKVSILFNGRVYTIKILTEAYKADRVFIDGSSADGGAWQSVADEVVVGSGFVEAWAEEIGPEKRRIVHVDSNVKNIAVGVEGLHEVPILSFVGPITKPADDSLWLMEINRDSDHLWLNQSVSNNSRLQDVPIDELVNQDPSKSPKNTDFELDNKGVNRVNVGVSKKSKVFKRKKSSAKGRSGAHKSRNLLIESGSRGVEIPGYFSGSVNEAEASLAMDEALGIEFSVSREEVLEKLVSIELSERRLIGRSSRHLVFAPTEGASWGLFHYGITMCLMKLKKFFRPFKWFNHWADDPSLSDKIKDSAEVLRRNIDILEKMCISNPTDKSTQTELVSMKAKLWPISRKEECEWLQKSRLRWFKEGDKNTKFFHLIATSRGRINQILKLKVVKKFDISFKRINDATRRIIESPFSEEEVCLSIKSSDGSSAPGPDGFSLDFFKKFLKVIKDDVMNFMADFYWKMNFGRRWRILVYFCILTPSIVLLALSGMIKKTIEIGLCGGVRVGIVTASLKLNTKKTKIFGINVEEERVGRWADSIFCGWAGLLTTYLGLPLGHKKNSKSLWQPILDKVSSRLDSWKGTEPCLINGYGDLVRIITVYGKSIVNPVGSNKVLNRAVSSVPGKDRLFWSGSPDGSYNMKSYCTKMACVGKLEDPIWKMVWFKCVHPKVSAFVWKTMHQRLPVIIELEKRGVPCTDHPLCLFCNRKSKTINHVLCHRDVIWQVWQRWCSLWKLNIVFPMNVKEL</sequence>
<keyword evidence="1" id="KW-0694">RNA-binding</keyword>
<evidence type="ECO:0000256" key="1">
    <source>
        <dbReference type="PROSITE-ProRule" id="PRU00176"/>
    </source>
</evidence>
<protein>
    <recommendedName>
        <fullName evidence="3">RRM domain-containing protein</fullName>
    </recommendedName>
</protein>
<dbReference type="InterPro" id="IPR026960">
    <property type="entry name" value="RVT-Znf"/>
</dbReference>
<name>A0A6A3BUB0_HIBSY</name>
<dbReference type="Pfam" id="PF13966">
    <property type="entry name" value="zf-RVT"/>
    <property type="match status" value="1"/>
</dbReference>
<evidence type="ECO:0000259" key="3">
    <source>
        <dbReference type="PROSITE" id="PS50102"/>
    </source>
</evidence>
<dbReference type="EMBL" id="VEPZ02000811">
    <property type="protein sequence ID" value="KAE8718592.1"/>
    <property type="molecule type" value="Genomic_DNA"/>
</dbReference>
<dbReference type="PROSITE" id="PS50102">
    <property type="entry name" value="RRM"/>
    <property type="match status" value="1"/>
</dbReference>
<dbReference type="PANTHER" id="PTHR33116:SF78">
    <property type="entry name" value="OS12G0587133 PROTEIN"/>
    <property type="match status" value="1"/>
</dbReference>
<proteinExistence type="predicted"/>
<dbReference type="Gene3D" id="3.30.70.330">
    <property type="match status" value="1"/>
</dbReference>
<dbReference type="Proteomes" id="UP000436088">
    <property type="component" value="Unassembled WGS sequence"/>
</dbReference>